<organism evidence="2 3">
    <name type="scientific">Lentibacillus kimchii</name>
    <dbReference type="NCBI Taxonomy" id="1542911"/>
    <lineage>
        <taxon>Bacteria</taxon>
        <taxon>Bacillati</taxon>
        <taxon>Bacillota</taxon>
        <taxon>Bacilli</taxon>
        <taxon>Bacillales</taxon>
        <taxon>Bacillaceae</taxon>
        <taxon>Lentibacillus</taxon>
    </lineage>
</organism>
<proteinExistence type="predicted"/>
<dbReference type="EMBL" id="JBHTGR010000050">
    <property type="protein sequence ID" value="MFC7747618.1"/>
    <property type="molecule type" value="Genomic_DNA"/>
</dbReference>
<evidence type="ECO:0000259" key="1">
    <source>
        <dbReference type="Pfam" id="PF07872"/>
    </source>
</evidence>
<name>A0ABW2UXA3_9BACI</name>
<dbReference type="Pfam" id="PF07872">
    <property type="entry name" value="DUF1659"/>
    <property type="match status" value="1"/>
</dbReference>
<dbReference type="Proteomes" id="UP001596620">
    <property type="component" value="Unassembled WGS sequence"/>
</dbReference>
<protein>
    <submittedName>
        <fullName evidence="2">DUF1659 domain-containing protein</fullName>
    </submittedName>
</protein>
<dbReference type="InterPro" id="IPR012454">
    <property type="entry name" value="DUF1659"/>
</dbReference>
<evidence type="ECO:0000313" key="3">
    <source>
        <dbReference type="Proteomes" id="UP001596620"/>
    </source>
</evidence>
<evidence type="ECO:0000313" key="2">
    <source>
        <dbReference type="EMBL" id="MFC7747618.1"/>
    </source>
</evidence>
<sequence>MAKQQLVDSRMRLVLDDGVDEETGKQHYKTKGFNNVKTGATADQLYTIATAVTPLQERSLLDVERTDSSEIMENEGV</sequence>
<keyword evidence="3" id="KW-1185">Reference proteome</keyword>
<reference evidence="3" key="1">
    <citation type="journal article" date="2019" name="Int. J. Syst. Evol. Microbiol.">
        <title>The Global Catalogue of Microorganisms (GCM) 10K type strain sequencing project: providing services to taxonomists for standard genome sequencing and annotation.</title>
        <authorList>
            <consortium name="The Broad Institute Genomics Platform"/>
            <consortium name="The Broad Institute Genome Sequencing Center for Infectious Disease"/>
            <person name="Wu L."/>
            <person name="Ma J."/>
        </authorList>
    </citation>
    <scope>NUCLEOTIDE SEQUENCE [LARGE SCALE GENOMIC DNA]</scope>
    <source>
        <strain evidence="3">JCM 30234</strain>
    </source>
</reference>
<feature type="domain" description="DUF1659" evidence="1">
    <location>
        <begin position="3"/>
        <end position="73"/>
    </location>
</feature>
<dbReference type="RefSeq" id="WP_382359618.1">
    <property type="nucleotide sequence ID" value="NZ_JBHTGR010000050.1"/>
</dbReference>
<comment type="caution">
    <text evidence="2">The sequence shown here is derived from an EMBL/GenBank/DDBJ whole genome shotgun (WGS) entry which is preliminary data.</text>
</comment>
<accession>A0ABW2UXA3</accession>
<gene>
    <name evidence="2" type="ORF">ACFQU8_10320</name>
</gene>